<name>A0A829YPC9_9GAMM</name>
<evidence type="ECO:0000313" key="2">
    <source>
        <dbReference type="Proteomes" id="UP000445000"/>
    </source>
</evidence>
<keyword evidence="2" id="KW-1185">Reference proteome</keyword>
<dbReference type="EMBL" id="BLJN01000008">
    <property type="protein sequence ID" value="GFE84346.1"/>
    <property type="molecule type" value="Genomic_DNA"/>
</dbReference>
<proteinExistence type="predicted"/>
<organism evidence="1 2">
    <name type="scientific">Steroidobacter agaridevorans</name>
    <dbReference type="NCBI Taxonomy" id="2695856"/>
    <lineage>
        <taxon>Bacteria</taxon>
        <taxon>Pseudomonadati</taxon>
        <taxon>Pseudomonadota</taxon>
        <taxon>Gammaproteobacteria</taxon>
        <taxon>Steroidobacterales</taxon>
        <taxon>Steroidobacteraceae</taxon>
        <taxon>Steroidobacter</taxon>
    </lineage>
</organism>
<gene>
    <name evidence="1" type="ORF">GCM10011487_63460</name>
</gene>
<dbReference type="Proteomes" id="UP000445000">
    <property type="component" value="Unassembled WGS sequence"/>
</dbReference>
<sequence>MRYGFVRSHSLPLSGVGWNEGNATVADLDVYSLVDAEAGFLEPIASEADERNGWWWPVT</sequence>
<dbReference type="AlphaFoldDB" id="A0A829YPC9"/>
<accession>A0A829YPC9</accession>
<reference evidence="2" key="1">
    <citation type="submission" date="2020-01" db="EMBL/GenBank/DDBJ databases">
        <title>'Steroidobacter agaridevorans' sp. nov., agar-degrading bacteria isolated from rhizosphere soils.</title>
        <authorList>
            <person name="Ikenaga M."/>
            <person name="Kataoka M."/>
            <person name="Murouchi A."/>
            <person name="Katsuragi S."/>
            <person name="Sakai M."/>
        </authorList>
    </citation>
    <scope>NUCLEOTIDE SEQUENCE [LARGE SCALE GENOMIC DNA]</scope>
    <source>
        <strain evidence="2">YU21-B</strain>
    </source>
</reference>
<evidence type="ECO:0000313" key="1">
    <source>
        <dbReference type="EMBL" id="GFE84346.1"/>
    </source>
</evidence>
<comment type="caution">
    <text evidence="1">The sequence shown here is derived from an EMBL/GenBank/DDBJ whole genome shotgun (WGS) entry which is preliminary data.</text>
</comment>
<protein>
    <submittedName>
        <fullName evidence="1">Uncharacterized protein</fullName>
    </submittedName>
</protein>